<comment type="caution">
    <text evidence="2">The sequence shown here is derived from an EMBL/GenBank/DDBJ whole genome shotgun (WGS) entry which is preliminary data.</text>
</comment>
<name>A0A5J4X9X8_9EUKA</name>
<evidence type="ECO:0000256" key="1">
    <source>
        <dbReference type="SAM" id="Phobius"/>
    </source>
</evidence>
<protein>
    <submittedName>
        <fullName evidence="2">Uncharacterized protein</fullName>
    </submittedName>
</protein>
<organism evidence="2 3">
    <name type="scientific">Streblomastix strix</name>
    <dbReference type="NCBI Taxonomy" id="222440"/>
    <lineage>
        <taxon>Eukaryota</taxon>
        <taxon>Metamonada</taxon>
        <taxon>Preaxostyla</taxon>
        <taxon>Oxymonadida</taxon>
        <taxon>Streblomastigidae</taxon>
        <taxon>Streblomastix</taxon>
    </lineage>
</organism>
<keyword evidence="1" id="KW-1133">Transmembrane helix</keyword>
<feature type="transmembrane region" description="Helical" evidence="1">
    <location>
        <begin position="35"/>
        <end position="56"/>
    </location>
</feature>
<feature type="transmembrane region" description="Helical" evidence="1">
    <location>
        <begin position="6"/>
        <end position="23"/>
    </location>
</feature>
<evidence type="ECO:0000313" key="3">
    <source>
        <dbReference type="Proteomes" id="UP000324800"/>
    </source>
</evidence>
<accession>A0A5J4X9X8</accession>
<reference evidence="2 3" key="1">
    <citation type="submission" date="2019-03" db="EMBL/GenBank/DDBJ databases">
        <title>Single cell metagenomics reveals metabolic interactions within the superorganism composed of flagellate Streblomastix strix and complex community of Bacteroidetes bacteria on its surface.</title>
        <authorList>
            <person name="Treitli S.C."/>
            <person name="Kolisko M."/>
            <person name="Husnik F."/>
            <person name="Keeling P."/>
            <person name="Hampl V."/>
        </authorList>
    </citation>
    <scope>NUCLEOTIDE SEQUENCE [LARGE SCALE GENOMIC DNA]</scope>
    <source>
        <strain evidence="2">ST1C</strain>
    </source>
</reference>
<dbReference type="AlphaFoldDB" id="A0A5J4X9X8"/>
<proteinExistence type="predicted"/>
<evidence type="ECO:0000313" key="2">
    <source>
        <dbReference type="EMBL" id="KAA6403712.1"/>
    </source>
</evidence>
<keyword evidence="1" id="KW-0472">Membrane</keyword>
<dbReference type="EMBL" id="SNRW01000069">
    <property type="protein sequence ID" value="KAA6403712.1"/>
    <property type="molecule type" value="Genomic_DNA"/>
</dbReference>
<dbReference type="Proteomes" id="UP000324800">
    <property type="component" value="Unassembled WGS sequence"/>
</dbReference>
<feature type="transmembrane region" description="Helical" evidence="1">
    <location>
        <begin position="76"/>
        <end position="96"/>
    </location>
</feature>
<keyword evidence="1" id="KW-0812">Transmembrane</keyword>
<gene>
    <name evidence="2" type="ORF">EZS28_000755</name>
</gene>
<sequence length="139" mass="15950">MIMCSVLIAVSFTCTSLIGFLLMRGRNIPRSIVETMFIFWQYTSTLFFIPMLNVFFGPFSCLFGNESLQCGNIRNGLLMAYGILFIFILVTLTLMFRLFMHPFDIRNAAFLSLGRQNAAKYDQEDLKTKKEAEVEAVKE</sequence>